<dbReference type="Pfam" id="PF11515">
    <property type="entry name" value="Cul7"/>
    <property type="match status" value="1"/>
</dbReference>
<evidence type="ECO:0000256" key="1">
    <source>
        <dbReference type="SAM" id="MobiDB-lite"/>
    </source>
</evidence>
<feature type="compositionally biased region" description="Basic and acidic residues" evidence="1">
    <location>
        <begin position="417"/>
        <end position="427"/>
    </location>
</feature>
<keyword evidence="4" id="KW-1185">Reference proteome</keyword>
<feature type="region of interest" description="Disordered" evidence="1">
    <location>
        <begin position="389"/>
        <end position="427"/>
    </location>
</feature>
<comment type="caution">
    <text evidence="3">The sequence shown here is derived from an EMBL/GenBank/DDBJ whole genome shotgun (WGS) entry which is preliminary data.</text>
</comment>
<dbReference type="EMBL" id="SRLO01000591">
    <property type="protein sequence ID" value="TNN51198.1"/>
    <property type="molecule type" value="Genomic_DNA"/>
</dbReference>
<dbReference type="AlphaFoldDB" id="A0A4Z2GCB3"/>
<feature type="domain" description="CPH" evidence="2">
    <location>
        <begin position="282"/>
        <end position="344"/>
    </location>
</feature>
<accession>A0A4Z2GCB3</accession>
<feature type="region of interest" description="Disordered" evidence="1">
    <location>
        <begin position="130"/>
        <end position="150"/>
    </location>
</feature>
<feature type="compositionally biased region" description="Polar residues" evidence="1">
    <location>
        <begin position="390"/>
        <end position="399"/>
    </location>
</feature>
<dbReference type="Gene3D" id="2.30.30.30">
    <property type="match status" value="1"/>
</dbReference>
<feature type="region of interest" description="Disordered" evidence="1">
    <location>
        <begin position="198"/>
        <end position="233"/>
    </location>
</feature>
<reference evidence="3 4" key="1">
    <citation type="submission" date="2019-03" db="EMBL/GenBank/DDBJ databases">
        <title>First draft genome of Liparis tanakae, snailfish: a comprehensive survey of snailfish specific genes.</title>
        <authorList>
            <person name="Kim W."/>
            <person name="Song I."/>
            <person name="Jeong J.-H."/>
            <person name="Kim D."/>
            <person name="Kim S."/>
            <person name="Ryu S."/>
            <person name="Song J.Y."/>
            <person name="Lee S.K."/>
        </authorList>
    </citation>
    <scope>NUCLEOTIDE SEQUENCE [LARGE SCALE GENOMIC DNA]</scope>
    <source>
        <tissue evidence="3">Muscle</tissue>
    </source>
</reference>
<dbReference type="InterPro" id="IPR014722">
    <property type="entry name" value="Rib_uL2_dom2"/>
</dbReference>
<organism evidence="3 4">
    <name type="scientific">Liparis tanakae</name>
    <name type="common">Tanaka's snailfish</name>
    <dbReference type="NCBI Taxonomy" id="230148"/>
    <lineage>
        <taxon>Eukaryota</taxon>
        <taxon>Metazoa</taxon>
        <taxon>Chordata</taxon>
        <taxon>Craniata</taxon>
        <taxon>Vertebrata</taxon>
        <taxon>Euteleostomi</taxon>
        <taxon>Actinopterygii</taxon>
        <taxon>Neopterygii</taxon>
        <taxon>Teleostei</taxon>
        <taxon>Neoteleostei</taxon>
        <taxon>Acanthomorphata</taxon>
        <taxon>Eupercaria</taxon>
        <taxon>Perciformes</taxon>
        <taxon>Cottioidei</taxon>
        <taxon>Cottales</taxon>
        <taxon>Liparidae</taxon>
        <taxon>Liparis</taxon>
    </lineage>
</organism>
<name>A0A4Z2GCB3_9TELE</name>
<proteinExistence type="predicted"/>
<sequence>MRTSRVCLLGHLKPVPAPAFSVQSLPFSDAMLLVWAQLVSLAGSRMEKQRMKKSVSRGLAGRGRGHGGGGACDQVFIALFPPEADQVDVHLLRCQQLRLYMLKAGRALLAHQDQLRQILSQAAVFVEAGPPAEEPAASSPDGGDLSPEGPAPPLILLQQLLAAATQPSPVKAAFDRQEMEAASLAVCQYLAVESSSPSSPLCEDSVSSEASTPLAVQQVRPPRPRRQKPAPLPPPLPLVLQLMDMGFARKNVEFALKSLTGSTGGAAVPGAVVTESQTFKKRSDFQSNDDYAVYVRENIQVYDGYVGKVIKLDRDGLHDLNVQCDWQQKGGTYWVRYIHIELLELCFWCEMASSETPSLGHGVRIESDPGTPVEEVLLAVGDVVGHENVSDASRMNRGQSADLGGENMNEENTTRIQQERGNRWRNY</sequence>
<gene>
    <name evidence="3" type="primary">HERC2_1</name>
    <name evidence="3" type="ORF">EYF80_038616</name>
</gene>
<dbReference type="Proteomes" id="UP000314294">
    <property type="component" value="Unassembled WGS sequence"/>
</dbReference>
<dbReference type="SUPFAM" id="SSF63748">
    <property type="entry name" value="Tudor/PWWP/MBT"/>
    <property type="match status" value="1"/>
</dbReference>
<dbReference type="InterPro" id="IPR021097">
    <property type="entry name" value="CPH_domain"/>
</dbReference>
<dbReference type="OrthoDB" id="8931078at2759"/>
<evidence type="ECO:0000313" key="4">
    <source>
        <dbReference type="Proteomes" id="UP000314294"/>
    </source>
</evidence>
<feature type="compositionally biased region" description="Low complexity" evidence="1">
    <location>
        <begin position="198"/>
        <end position="220"/>
    </location>
</feature>
<evidence type="ECO:0000259" key="2">
    <source>
        <dbReference type="Pfam" id="PF11515"/>
    </source>
</evidence>
<protein>
    <submittedName>
        <fullName evidence="3">E3 ubiquitin-protein ligase HERC2</fullName>
    </submittedName>
</protein>
<evidence type="ECO:0000313" key="3">
    <source>
        <dbReference type="EMBL" id="TNN51198.1"/>
    </source>
</evidence>